<evidence type="ECO:0000313" key="8">
    <source>
        <dbReference type="Proteomes" id="UP000604825"/>
    </source>
</evidence>
<dbReference type="EMBL" id="CAJGYO010000004">
    <property type="protein sequence ID" value="CAD6227009.1"/>
    <property type="molecule type" value="Genomic_DNA"/>
</dbReference>
<evidence type="ECO:0000256" key="3">
    <source>
        <dbReference type="ARBA" id="ARBA00022777"/>
    </source>
</evidence>
<accession>A0A811NS70</accession>
<dbReference type="PANTHER" id="PTHR47973">
    <property type="entry name" value="CYSTEINE-RICH RECEPTOR-LIKE PROTEIN KINASE 3"/>
    <property type="match status" value="1"/>
</dbReference>
<reference evidence="7" key="1">
    <citation type="submission" date="2020-10" db="EMBL/GenBank/DDBJ databases">
        <authorList>
            <person name="Han B."/>
            <person name="Lu T."/>
            <person name="Zhao Q."/>
            <person name="Huang X."/>
            <person name="Zhao Y."/>
        </authorList>
    </citation>
    <scope>NUCLEOTIDE SEQUENCE</scope>
</reference>
<dbReference type="AlphaFoldDB" id="A0A811NS70"/>
<sequence length="458" mass="50839">MACCQVNCKLRLRPAVQWFFTILVITICSHAKPCTCSSSSNHVRNTSYTWNTSFQQMNQGLLFLLDNESVILQQGSLGYYMQENTHPGFSLTDSGWFLIPKWFDPWKMSHGDDHRVDLNETISFSIVFTLSAVSTIDPFLFDILPTLEPPDDRGTAHPPLPGGIFPEFHRYIEHHISIWKSARNLSVYLVRDADVGTTAATTQLNATDTLTPDALLFAITSSMGQLLELHNWNFTIKVQVTEQSRGPNIATIVSSVFGSAAATATIAAAVYFYLNSKYRRWKKDLDKLTKTMQSLPGVPMQVDFADIKKATNSFHETMRLGQEGNLLAAVDGVLTTSAEFDADEAIRLLQLGMACSSSNPSDRPSMVDAVQIISKSVPPPDIPLLKPPLVWPPGGWESSSSTSDSSMSTSNFNTTSTFMVEMTASSREHISSEQERGRFTSYPRRKKIFAGGRLRLSL</sequence>
<dbReference type="Proteomes" id="UP000604825">
    <property type="component" value="Unassembled WGS sequence"/>
</dbReference>
<evidence type="ECO:0000256" key="6">
    <source>
        <dbReference type="SAM" id="SignalP"/>
    </source>
</evidence>
<organism evidence="7 8">
    <name type="scientific">Miscanthus lutarioriparius</name>
    <dbReference type="NCBI Taxonomy" id="422564"/>
    <lineage>
        <taxon>Eukaryota</taxon>
        <taxon>Viridiplantae</taxon>
        <taxon>Streptophyta</taxon>
        <taxon>Embryophyta</taxon>
        <taxon>Tracheophyta</taxon>
        <taxon>Spermatophyta</taxon>
        <taxon>Magnoliopsida</taxon>
        <taxon>Liliopsida</taxon>
        <taxon>Poales</taxon>
        <taxon>Poaceae</taxon>
        <taxon>PACMAD clade</taxon>
        <taxon>Panicoideae</taxon>
        <taxon>Andropogonodae</taxon>
        <taxon>Andropogoneae</taxon>
        <taxon>Saccharinae</taxon>
        <taxon>Miscanthus</taxon>
    </lineage>
</organism>
<evidence type="ECO:0000256" key="1">
    <source>
        <dbReference type="ARBA" id="ARBA00022679"/>
    </source>
</evidence>
<feature type="chain" id="PRO_5032438284" evidence="6">
    <location>
        <begin position="32"/>
        <end position="458"/>
    </location>
</feature>
<keyword evidence="5" id="KW-1133">Transmembrane helix</keyword>
<keyword evidence="6" id="KW-0732">Signal</keyword>
<name>A0A811NS70_9POAL</name>
<keyword evidence="2" id="KW-0547">Nucleotide-binding</keyword>
<dbReference type="GO" id="GO:0016301">
    <property type="term" value="F:kinase activity"/>
    <property type="evidence" value="ECO:0007669"/>
    <property type="project" value="UniProtKB-KW"/>
</dbReference>
<keyword evidence="1" id="KW-0808">Transferase</keyword>
<keyword evidence="8" id="KW-1185">Reference proteome</keyword>
<keyword evidence="5" id="KW-0812">Transmembrane</keyword>
<keyword evidence="4" id="KW-0067">ATP-binding</keyword>
<keyword evidence="5" id="KW-0472">Membrane</keyword>
<evidence type="ECO:0000256" key="5">
    <source>
        <dbReference type="SAM" id="Phobius"/>
    </source>
</evidence>
<comment type="caution">
    <text evidence="7">The sequence shown here is derived from an EMBL/GenBank/DDBJ whole genome shotgun (WGS) entry which is preliminary data.</text>
</comment>
<dbReference type="GO" id="GO:0005524">
    <property type="term" value="F:ATP binding"/>
    <property type="evidence" value="ECO:0007669"/>
    <property type="project" value="UniProtKB-KW"/>
</dbReference>
<evidence type="ECO:0000256" key="4">
    <source>
        <dbReference type="ARBA" id="ARBA00022840"/>
    </source>
</evidence>
<dbReference type="OrthoDB" id="676172at2759"/>
<keyword evidence="3" id="KW-0418">Kinase</keyword>
<gene>
    <name evidence="7" type="ORF">NCGR_LOCUS18652</name>
</gene>
<evidence type="ECO:0000313" key="7">
    <source>
        <dbReference type="EMBL" id="CAD6227009.1"/>
    </source>
</evidence>
<feature type="signal peptide" evidence="6">
    <location>
        <begin position="1"/>
        <end position="31"/>
    </location>
</feature>
<evidence type="ECO:0000256" key="2">
    <source>
        <dbReference type="ARBA" id="ARBA00022741"/>
    </source>
</evidence>
<proteinExistence type="predicted"/>
<protein>
    <submittedName>
        <fullName evidence="7">Uncharacterized protein</fullName>
    </submittedName>
</protein>
<dbReference type="InterPro" id="IPR052059">
    <property type="entry name" value="CR_Ser/Thr_kinase"/>
</dbReference>
<feature type="transmembrane region" description="Helical" evidence="5">
    <location>
        <begin position="249"/>
        <end position="274"/>
    </location>
</feature>